<sequence length="535" mass="58632">MIRSFRLRLGIVHNHDFLWQMTMLLTGPSSSKPAVISGPDASRKPVKRWLASVMASWFLVSAAAVSAGEPAARAWSTQVNDYAHRALNNDNALSVAAIPMNGPGIEQYINADQTMSPGSIMKLVTTYAALEILGPTHHWNTNFYTDGELRGSTLDGNFYVKFGGDPKLTIDDLWSTLRELRGMGIDTITGDLVLDGNVFQLPEGLPSFEDNGNNPYAPFLVEPSGYLANLNLLHFQVRADERGTQAWSSPALDSVVIDNRVTATAEGPCPSRRQFEWQPVFDNDNRVTVRVTGSLPQGCRTSAYLSLLPHEQYSAALIRSLLAETGVTLQGTDRLETTPEDARLMLRITSPDLVSTIRDINKWSSNVMARQLLLTIGAENRIDGEEDDRVAGIRAIYDWLDGKGINTNGMVIDNGAGLTRHGRITARQGAQILLNAWNSPFAADLMASMPLIAMDGTMARRLRNSGMDGEGRIKTGYLENVRSIAGFTRDADNTTWVVVGMVNDDPAWNGQAVLDRVLYSLHHRPPVGTTLSRAP</sequence>
<dbReference type="PANTHER" id="PTHR30023">
    <property type="entry name" value="D-ALANYL-D-ALANINE CARBOXYPEPTIDASE"/>
    <property type="match status" value="1"/>
</dbReference>
<dbReference type="EMBL" id="FOUE01000002">
    <property type="protein sequence ID" value="SFM12779.1"/>
    <property type="molecule type" value="Genomic_DNA"/>
</dbReference>
<keyword evidence="2" id="KW-0378">Hydrolase</keyword>
<keyword evidence="3" id="KW-0121">Carboxypeptidase</keyword>
<dbReference type="InterPro" id="IPR000667">
    <property type="entry name" value="Peptidase_S13"/>
</dbReference>
<protein>
    <submittedName>
        <fullName evidence="3">D-alanyl-D-alanine carboxypeptidase / D-alanyl-D-alanine-endopeptidase (Penicillin-binding protein 4)</fullName>
    </submittedName>
</protein>
<dbReference type="PRINTS" id="PR00922">
    <property type="entry name" value="DADACBPTASE3"/>
</dbReference>
<dbReference type="PANTHER" id="PTHR30023:SF0">
    <property type="entry name" value="PENICILLIN-SENSITIVE CARBOXYPEPTIDASE A"/>
    <property type="match status" value="1"/>
</dbReference>
<accession>A0A1I4NBC1</accession>
<dbReference type="Pfam" id="PF02113">
    <property type="entry name" value="Peptidase_S13"/>
    <property type="match status" value="1"/>
</dbReference>
<comment type="similarity">
    <text evidence="1">Belongs to the peptidase S13 family.</text>
</comment>
<dbReference type="Proteomes" id="UP000198519">
    <property type="component" value="Unassembled WGS sequence"/>
</dbReference>
<evidence type="ECO:0000256" key="1">
    <source>
        <dbReference type="ARBA" id="ARBA00006096"/>
    </source>
</evidence>
<dbReference type="GO" id="GO:0006508">
    <property type="term" value="P:proteolysis"/>
    <property type="evidence" value="ECO:0007669"/>
    <property type="project" value="InterPro"/>
</dbReference>
<dbReference type="GO" id="GO:0004185">
    <property type="term" value="F:serine-type carboxypeptidase activity"/>
    <property type="evidence" value="ECO:0007669"/>
    <property type="project" value="InterPro"/>
</dbReference>
<gene>
    <name evidence="3" type="ORF">SAMN04487963_1267</name>
</gene>
<dbReference type="AlphaFoldDB" id="A0A1I4NBC1"/>
<dbReference type="STRING" id="488535.SAMN04487963_1267"/>
<name>A0A1I4NBC1_9GAMM</name>
<evidence type="ECO:0000256" key="2">
    <source>
        <dbReference type="ARBA" id="ARBA00022801"/>
    </source>
</evidence>
<proteinExistence type="inferred from homology"/>
<keyword evidence="3" id="KW-0645">Protease</keyword>
<organism evidence="3 4">
    <name type="scientific">Marinobacter zhejiangensis</name>
    <dbReference type="NCBI Taxonomy" id="488535"/>
    <lineage>
        <taxon>Bacteria</taxon>
        <taxon>Pseudomonadati</taxon>
        <taxon>Pseudomonadota</taxon>
        <taxon>Gammaproteobacteria</taxon>
        <taxon>Pseudomonadales</taxon>
        <taxon>Marinobacteraceae</taxon>
        <taxon>Marinobacter</taxon>
    </lineage>
</organism>
<reference evidence="4" key="1">
    <citation type="submission" date="2016-10" db="EMBL/GenBank/DDBJ databases">
        <authorList>
            <person name="Varghese N."/>
            <person name="Submissions S."/>
        </authorList>
    </citation>
    <scope>NUCLEOTIDE SEQUENCE [LARGE SCALE GENOMIC DNA]</scope>
    <source>
        <strain evidence="4">CGMCC 1.7061</strain>
    </source>
</reference>
<dbReference type="SUPFAM" id="SSF56601">
    <property type="entry name" value="beta-lactamase/transpeptidase-like"/>
    <property type="match status" value="1"/>
</dbReference>
<evidence type="ECO:0000313" key="3">
    <source>
        <dbReference type="EMBL" id="SFM12779.1"/>
    </source>
</evidence>
<keyword evidence="4" id="KW-1185">Reference proteome</keyword>
<dbReference type="NCBIfam" id="TIGR00666">
    <property type="entry name" value="PBP4"/>
    <property type="match status" value="1"/>
</dbReference>
<dbReference type="GO" id="GO:0000270">
    <property type="term" value="P:peptidoglycan metabolic process"/>
    <property type="evidence" value="ECO:0007669"/>
    <property type="project" value="TreeGrafter"/>
</dbReference>
<dbReference type="Gene3D" id="3.50.80.20">
    <property type="entry name" value="D-Ala-D-Ala carboxypeptidase C, peptidase S13"/>
    <property type="match status" value="1"/>
</dbReference>
<dbReference type="InterPro" id="IPR012338">
    <property type="entry name" value="Beta-lactam/transpept-like"/>
</dbReference>
<dbReference type="Gene3D" id="3.40.710.10">
    <property type="entry name" value="DD-peptidase/beta-lactamase superfamily"/>
    <property type="match status" value="1"/>
</dbReference>
<evidence type="ECO:0000313" key="4">
    <source>
        <dbReference type="Proteomes" id="UP000198519"/>
    </source>
</evidence>